<dbReference type="Proteomes" id="UP001595987">
    <property type="component" value="Unassembled WGS sequence"/>
</dbReference>
<sequence length="213" mass="22856">MKTKIIIGILSVFLLTSLVVVGFSANKNHSLSSKNSTLLNKITSIKKADSSNLANAQNTYKQNLLQNSSLLSSQKSKDSSAIASINKKNSATLASLNKKSAAVSKSLNILQSKYNAQSKNLKTVNDKLQTQEQKTKASTSTTAQSVKLPNGLLNENYTTSIAQLKKLNVTHVASEDSSANNTTNTTEILDTTTSTSLKVGDSFNPNDLLIVIY</sequence>
<evidence type="ECO:0008006" key="4">
    <source>
        <dbReference type="Google" id="ProtNLM"/>
    </source>
</evidence>
<gene>
    <name evidence="2" type="ORF">ACFO26_09980</name>
</gene>
<evidence type="ECO:0000313" key="3">
    <source>
        <dbReference type="Proteomes" id="UP001595987"/>
    </source>
</evidence>
<name>A0ABV9JFI3_9LACT</name>
<comment type="caution">
    <text evidence="2">The sequence shown here is derived from an EMBL/GenBank/DDBJ whole genome shotgun (WGS) entry which is preliminary data.</text>
</comment>
<keyword evidence="1" id="KW-0175">Coiled coil</keyword>
<evidence type="ECO:0000313" key="2">
    <source>
        <dbReference type="EMBL" id="MFC4653232.1"/>
    </source>
</evidence>
<feature type="coiled-coil region" evidence="1">
    <location>
        <begin position="107"/>
        <end position="134"/>
    </location>
</feature>
<organism evidence="2 3">
    <name type="scientific">Lactococcus nasutitermitis</name>
    <dbReference type="NCBI Taxonomy" id="1652957"/>
    <lineage>
        <taxon>Bacteria</taxon>
        <taxon>Bacillati</taxon>
        <taxon>Bacillota</taxon>
        <taxon>Bacilli</taxon>
        <taxon>Lactobacillales</taxon>
        <taxon>Streptococcaceae</taxon>
        <taxon>Lactococcus</taxon>
    </lineage>
</organism>
<dbReference type="EMBL" id="JBHSGD010000008">
    <property type="protein sequence ID" value="MFC4653232.1"/>
    <property type="molecule type" value="Genomic_DNA"/>
</dbReference>
<accession>A0ABV9JFI3</accession>
<reference evidence="3" key="1">
    <citation type="journal article" date="2019" name="Int. J. Syst. Evol. Microbiol.">
        <title>The Global Catalogue of Microorganisms (GCM) 10K type strain sequencing project: providing services to taxonomists for standard genome sequencing and annotation.</title>
        <authorList>
            <consortium name="The Broad Institute Genomics Platform"/>
            <consortium name="The Broad Institute Genome Sequencing Center for Infectious Disease"/>
            <person name="Wu L."/>
            <person name="Ma J."/>
        </authorList>
    </citation>
    <scope>NUCLEOTIDE SEQUENCE [LARGE SCALE GENOMIC DNA]</scope>
    <source>
        <strain evidence="3">CCUG 63287</strain>
    </source>
</reference>
<proteinExistence type="predicted"/>
<dbReference type="RefSeq" id="WP_213536410.1">
    <property type="nucleotide sequence ID" value="NZ_BOVQ01000006.1"/>
</dbReference>
<evidence type="ECO:0000256" key="1">
    <source>
        <dbReference type="SAM" id="Coils"/>
    </source>
</evidence>
<keyword evidence="3" id="KW-1185">Reference proteome</keyword>
<protein>
    <recommendedName>
        <fullName evidence="4">PASTA domain-containing protein</fullName>
    </recommendedName>
</protein>